<gene>
    <name evidence="9" type="ORF">C8261_09930</name>
</gene>
<dbReference type="Pfam" id="PF00015">
    <property type="entry name" value="MCPsignal"/>
    <property type="match status" value="1"/>
</dbReference>
<feature type="transmembrane region" description="Helical" evidence="7">
    <location>
        <begin position="63"/>
        <end position="80"/>
    </location>
</feature>
<evidence type="ECO:0000256" key="5">
    <source>
        <dbReference type="ARBA" id="ARBA00023224"/>
    </source>
</evidence>
<organism evidence="9 10">
    <name type="scientific">Pseudothauera lacus</name>
    <dbReference type="NCBI Taxonomy" id="2136175"/>
    <lineage>
        <taxon>Bacteria</taxon>
        <taxon>Pseudomonadati</taxon>
        <taxon>Pseudomonadota</taxon>
        <taxon>Betaproteobacteria</taxon>
        <taxon>Rhodocyclales</taxon>
        <taxon>Zoogloeaceae</taxon>
        <taxon>Pseudothauera</taxon>
    </lineage>
</organism>
<keyword evidence="4 7" id="KW-0472">Membrane</keyword>
<accession>A0A2T4IEP9</accession>
<sequence>MSFGDLQSAGGVILMTALPLVRRGTLAFLCIALVACLVVYLGHDYYHVVSAESLGLSNRLADTAGTLIIVGVAYGVYALYSRLFYRDLVLGLGVNAGHLRDRQHALTRHQHEVLESLSELRQVGRLTREQLGQLVELTETAAVDIVGELQLLDVSMRDLKGGVSRATELSARLMSDARARMQSNHDVVVRLGHYMEERLAESERERQRIARVVDESRDLGKLADAIRGIASQTNLLALNAAIEAARAGQAGRGFSVVADEVRKLSTVVGEAAGSIQTGIATVAETIASQFEARLNDDGVVAERRSLQAIAEQLESLTQGIQQVIEGEADTLQRINDAAQLLDDGICRAMSCIQFQDIARQQIERIQDVVMRMEAHIGLLAELTSKPGSPVPGRGAVNEAAVGIYDGHGRSAPGVVAVELF</sequence>
<evidence type="ECO:0000256" key="3">
    <source>
        <dbReference type="ARBA" id="ARBA00022989"/>
    </source>
</evidence>
<dbReference type="PROSITE" id="PS50111">
    <property type="entry name" value="CHEMOTAXIS_TRANSDUC_2"/>
    <property type="match status" value="1"/>
</dbReference>
<dbReference type="PANTHER" id="PTHR32089:SF119">
    <property type="entry name" value="METHYL-ACCEPTING CHEMOTAXIS PROTEIN CTPL"/>
    <property type="match status" value="1"/>
</dbReference>
<evidence type="ECO:0000313" key="10">
    <source>
        <dbReference type="Proteomes" id="UP000241193"/>
    </source>
</evidence>
<name>A0A2T4IEP9_9RHOO</name>
<dbReference type="GO" id="GO:0016020">
    <property type="term" value="C:membrane"/>
    <property type="evidence" value="ECO:0007669"/>
    <property type="project" value="UniProtKB-SubCell"/>
</dbReference>
<dbReference type="AlphaFoldDB" id="A0A2T4IEP9"/>
<feature type="domain" description="Methyl-accepting transducer" evidence="8">
    <location>
        <begin position="144"/>
        <end position="339"/>
    </location>
</feature>
<dbReference type="Gene3D" id="1.10.287.950">
    <property type="entry name" value="Methyl-accepting chemotaxis protein"/>
    <property type="match status" value="1"/>
</dbReference>
<keyword evidence="5 6" id="KW-0807">Transducer</keyword>
<dbReference type="Proteomes" id="UP000241193">
    <property type="component" value="Unassembled WGS sequence"/>
</dbReference>
<feature type="transmembrane region" description="Helical" evidence="7">
    <location>
        <begin position="25"/>
        <end position="43"/>
    </location>
</feature>
<dbReference type="GO" id="GO:0007165">
    <property type="term" value="P:signal transduction"/>
    <property type="evidence" value="ECO:0007669"/>
    <property type="project" value="UniProtKB-KW"/>
</dbReference>
<reference evidence="9 10" key="2">
    <citation type="submission" date="2018-04" db="EMBL/GenBank/DDBJ databases">
        <title>Thauera lacus sp. nov., isolated from an saline lake in Inner Mongolia, China.</title>
        <authorList>
            <person name="Liang Q.-Y."/>
        </authorList>
    </citation>
    <scope>NUCLEOTIDE SEQUENCE [LARGE SCALE GENOMIC DNA]</scope>
    <source>
        <strain evidence="9 10">D20</strain>
    </source>
</reference>
<reference evidence="9 10" key="1">
    <citation type="submission" date="2018-03" db="EMBL/GenBank/DDBJ databases">
        <authorList>
            <person name="Keele B.F."/>
        </authorList>
    </citation>
    <scope>NUCLEOTIDE SEQUENCE [LARGE SCALE GENOMIC DNA]</scope>
    <source>
        <strain evidence="9 10">D20</strain>
    </source>
</reference>
<dbReference type="SMART" id="SM00283">
    <property type="entry name" value="MA"/>
    <property type="match status" value="1"/>
</dbReference>
<dbReference type="InterPro" id="IPR004089">
    <property type="entry name" value="MCPsignal_dom"/>
</dbReference>
<comment type="caution">
    <text evidence="9">The sequence shown here is derived from an EMBL/GenBank/DDBJ whole genome shotgun (WGS) entry which is preliminary data.</text>
</comment>
<keyword evidence="3 7" id="KW-1133">Transmembrane helix</keyword>
<evidence type="ECO:0000256" key="1">
    <source>
        <dbReference type="ARBA" id="ARBA00004141"/>
    </source>
</evidence>
<evidence type="ECO:0000259" key="8">
    <source>
        <dbReference type="PROSITE" id="PS50111"/>
    </source>
</evidence>
<evidence type="ECO:0000256" key="2">
    <source>
        <dbReference type="ARBA" id="ARBA00022692"/>
    </source>
</evidence>
<dbReference type="PANTHER" id="PTHR32089">
    <property type="entry name" value="METHYL-ACCEPTING CHEMOTAXIS PROTEIN MCPB"/>
    <property type="match status" value="1"/>
</dbReference>
<proteinExistence type="predicted"/>
<evidence type="ECO:0000256" key="4">
    <source>
        <dbReference type="ARBA" id="ARBA00023136"/>
    </source>
</evidence>
<evidence type="ECO:0000256" key="7">
    <source>
        <dbReference type="SAM" id="Phobius"/>
    </source>
</evidence>
<keyword evidence="10" id="KW-1185">Reference proteome</keyword>
<dbReference type="EMBL" id="PZKC01000007">
    <property type="protein sequence ID" value="PTD96234.1"/>
    <property type="molecule type" value="Genomic_DNA"/>
</dbReference>
<dbReference type="SUPFAM" id="SSF58104">
    <property type="entry name" value="Methyl-accepting chemotaxis protein (MCP) signaling domain"/>
    <property type="match status" value="1"/>
</dbReference>
<evidence type="ECO:0000313" key="9">
    <source>
        <dbReference type="EMBL" id="PTD96234.1"/>
    </source>
</evidence>
<protein>
    <recommendedName>
        <fullName evidence="8">Methyl-accepting transducer domain-containing protein</fullName>
    </recommendedName>
</protein>
<evidence type="ECO:0000256" key="6">
    <source>
        <dbReference type="PROSITE-ProRule" id="PRU00284"/>
    </source>
</evidence>
<keyword evidence="2 7" id="KW-0812">Transmembrane</keyword>
<comment type="subcellular location">
    <subcellularLocation>
        <location evidence="1">Membrane</location>
        <topology evidence="1">Multi-pass membrane protein</topology>
    </subcellularLocation>
</comment>